<keyword evidence="1" id="KW-0328">Glycosyltransferase</keyword>
<keyword evidence="2 5" id="KW-0808">Transferase</keyword>
<evidence type="ECO:0000313" key="5">
    <source>
        <dbReference type="EMBL" id="SFH17856.1"/>
    </source>
</evidence>
<dbReference type="AlphaFoldDB" id="A0A1I2XYQ3"/>
<evidence type="ECO:0000256" key="2">
    <source>
        <dbReference type="ARBA" id="ARBA00022679"/>
    </source>
</evidence>
<dbReference type="GO" id="GO:0016757">
    <property type="term" value="F:glycosyltransferase activity"/>
    <property type="evidence" value="ECO:0007669"/>
    <property type="project" value="UniProtKB-KW"/>
</dbReference>
<evidence type="ECO:0000256" key="3">
    <source>
        <dbReference type="SAM" id="MobiDB-lite"/>
    </source>
</evidence>
<dbReference type="Pfam" id="PF13692">
    <property type="entry name" value="Glyco_trans_1_4"/>
    <property type="match status" value="1"/>
</dbReference>
<dbReference type="EMBL" id="FOOI01000013">
    <property type="protein sequence ID" value="SFH17856.1"/>
    <property type="molecule type" value="Genomic_DNA"/>
</dbReference>
<gene>
    <name evidence="5" type="ORF">SAMN05421678_113104</name>
</gene>
<evidence type="ECO:0000256" key="1">
    <source>
        <dbReference type="ARBA" id="ARBA00022676"/>
    </source>
</evidence>
<dbReference type="Pfam" id="PF13579">
    <property type="entry name" value="Glyco_trans_4_4"/>
    <property type="match status" value="1"/>
</dbReference>
<feature type="compositionally biased region" description="Basic and acidic residues" evidence="3">
    <location>
        <begin position="12"/>
        <end position="22"/>
    </location>
</feature>
<evidence type="ECO:0000259" key="4">
    <source>
        <dbReference type="Pfam" id="PF13579"/>
    </source>
</evidence>
<feature type="region of interest" description="Disordered" evidence="3">
    <location>
        <begin position="232"/>
        <end position="258"/>
    </location>
</feature>
<feature type="compositionally biased region" description="Basic and acidic residues" evidence="3">
    <location>
        <begin position="245"/>
        <end position="258"/>
    </location>
</feature>
<proteinExistence type="predicted"/>
<reference evidence="5 6" key="1">
    <citation type="submission" date="2016-10" db="EMBL/GenBank/DDBJ databases">
        <authorList>
            <person name="de Groot N.N."/>
        </authorList>
    </citation>
    <scope>NUCLEOTIDE SEQUENCE [LARGE SCALE GENOMIC DNA]</scope>
    <source>
        <strain evidence="5 6">CPCC 202808</strain>
    </source>
</reference>
<sequence length="453" mass="49372">MQGVRTSPGPTRDQRTERTVDHHHLDEAMTANSASEARAAGAHTPAVRRPRAVHVSTVHAATDIRIFHKQCRTLAAAGYDVVLHARTDHLQGPGRPYEQDGVRVVPVPPSPGRAARMTVGVWRLFRPLLAHDADVYHFHDPELLPLAVALRLCGRTVVFDAHEPLPAQILAKPWIPPRLRPAVAMATRLLVRLAGRGVTAVVAASPLVESVYAGARRMVVVNNFPILPGDDPTARPEVGRVGQAGREEDAERPPEIPYDRRPRGIVYVGGLSDLRGLSAMLDVARIAGTRHGERLTLIGTFMPAELEARLAEPELAGLIEYVGAQPPKRVRELLGESRVGLILQVGPEAYKRNLPTKMFEYMAEGMPVVASHFPLWKQILDEAEAGVTVDPEDGRAAAEAVSRLLSDPVEAAAMGRRGRKAVYERYSFGPEAAKLLALYDSLLPGDLRAARAR</sequence>
<dbReference type="PANTHER" id="PTHR12526:SF629">
    <property type="entry name" value="TEICHURONIC ACID BIOSYNTHESIS GLYCOSYLTRANSFERASE TUAH-RELATED"/>
    <property type="match status" value="1"/>
</dbReference>
<dbReference type="InterPro" id="IPR028098">
    <property type="entry name" value="Glyco_trans_4-like_N"/>
</dbReference>
<dbReference type="Proteomes" id="UP000199052">
    <property type="component" value="Unassembled WGS sequence"/>
</dbReference>
<feature type="region of interest" description="Disordered" evidence="3">
    <location>
        <begin position="1"/>
        <end position="22"/>
    </location>
</feature>
<organism evidence="5 6">
    <name type="scientific">Actinopolymorpha cephalotaxi</name>
    <dbReference type="NCBI Taxonomy" id="504797"/>
    <lineage>
        <taxon>Bacteria</taxon>
        <taxon>Bacillati</taxon>
        <taxon>Actinomycetota</taxon>
        <taxon>Actinomycetes</taxon>
        <taxon>Propionibacteriales</taxon>
        <taxon>Actinopolymorphaceae</taxon>
        <taxon>Actinopolymorpha</taxon>
    </lineage>
</organism>
<dbReference type="STRING" id="504797.SAMN05421678_113104"/>
<dbReference type="PANTHER" id="PTHR12526">
    <property type="entry name" value="GLYCOSYLTRANSFERASE"/>
    <property type="match status" value="1"/>
</dbReference>
<protein>
    <submittedName>
        <fullName evidence="5">Glycosyltransferase involved in cell wall bisynthesis</fullName>
    </submittedName>
</protein>
<dbReference type="Gene3D" id="3.40.50.2000">
    <property type="entry name" value="Glycogen Phosphorylase B"/>
    <property type="match status" value="2"/>
</dbReference>
<name>A0A1I2XYQ3_9ACTN</name>
<dbReference type="SUPFAM" id="SSF53756">
    <property type="entry name" value="UDP-Glycosyltransferase/glycogen phosphorylase"/>
    <property type="match status" value="1"/>
</dbReference>
<evidence type="ECO:0000313" key="6">
    <source>
        <dbReference type="Proteomes" id="UP000199052"/>
    </source>
</evidence>
<feature type="domain" description="Glycosyltransferase subfamily 4-like N-terminal" evidence="4">
    <location>
        <begin position="67"/>
        <end position="209"/>
    </location>
</feature>
<accession>A0A1I2XYQ3</accession>